<gene>
    <name evidence="1" type="ORF">O181_006757</name>
</gene>
<comment type="caution">
    <text evidence="1">The sequence shown here is derived from an EMBL/GenBank/DDBJ whole genome shotgun (WGS) entry which is preliminary data.</text>
</comment>
<name>A0A9Q3BLE3_9BASI</name>
<proteinExistence type="predicted"/>
<evidence type="ECO:0000313" key="2">
    <source>
        <dbReference type="Proteomes" id="UP000765509"/>
    </source>
</evidence>
<dbReference type="EMBL" id="AVOT02001468">
    <property type="protein sequence ID" value="MBW0467042.1"/>
    <property type="molecule type" value="Genomic_DNA"/>
</dbReference>
<evidence type="ECO:0000313" key="1">
    <source>
        <dbReference type="EMBL" id="MBW0467042.1"/>
    </source>
</evidence>
<keyword evidence="2" id="KW-1185">Reference proteome</keyword>
<accession>A0A9Q3BLE3</accession>
<dbReference type="AlphaFoldDB" id="A0A9Q3BLE3"/>
<organism evidence="1 2">
    <name type="scientific">Austropuccinia psidii MF-1</name>
    <dbReference type="NCBI Taxonomy" id="1389203"/>
    <lineage>
        <taxon>Eukaryota</taxon>
        <taxon>Fungi</taxon>
        <taxon>Dikarya</taxon>
        <taxon>Basidiomycota</taxon>
        <taxon>Pucciniomycotina</taxon>
        <taxon>Pucciniomycetes</taxon>
        <taxon>Pucciniales</taxon>
        <taxon>Sphaerophragmiaceae</taxon>
        <taxon>Austropuccinia</taxon>
    </lineage>
</organism>
<protein>
    <submittedName>
        <fullName evidence="1">Uncharacterized protein</fullName>
    </submittedName>
</protein>
<reference evidence="1" key="1">
    <citation type="submission" date="2021-03" db="EMBL/GenBank/DDBJ databases">
        <title>Draft genome sequence of rust myrtle Austropuccinia psidii MF-1, a brazilian biotype.</title>
        <authorList>
            <person name="Quecine M.C."/>
            <person name="Pachon D.M.R."/>
            <person name="Bonatelli M.L."/>
            <person name="Correr F.H."/>
            <person name="Franceschini L.M."/>
            <person name="Leite T.F."/>
            <person name="Margarido G.R.A."/>
            <person name="Almeida C.A."/>
            <person name="Ferrarezi J.A."/>
            <person name="Labate C.A."/>
        </authorList>
    </citation>
    <scope>NUCLEOTIDE SEQUENCE</scope>
    <source>
        <strain evidence="1">MF-1</strain>
    </source>
</reference>
<sequence>MGASKGTRGSTLAKPNKPEASFLAIIQQMTQFMANIQEASSCEASRPPAFPKPSMEAKCLFYGTQPFKVRGSIQSFQLIFHNYRANFTEDKKKFLYGTSFFTGRAEKNIESFFPNLTNKGPAYLLNNWALLKSQLFTLFQDPNEAIKDEEELDGIRMKELGHFSLYISYFRSLVLRIGDWGRGLICIISGRDWPPGCWINWPPILQSLILFKT</sequence>
<dbReference type="Proteomes" id="UP000765509">
    <property type="component" value="Unassembled WGS sequence"/>
</dbReference>
<dbReference type="OrthoDB" id="122605at2759"/>